<organism evidence="4 5">
    <name type="scientific">Dactylosporangium darangshiense</name>
    <dbReference type="NCBI Taxonomy" id="579108"/>
    <lineage>
        <taxon>Bacteria</taxon>
        <taxon>Bacillati</taxon>
        <taxon>Actinomycetota</taxon>
        <taxon>Actinomycetes</taxon>
        <taxon>Micromonosporales</taxon>
        <taxon>Micromonosporaceae</taxon>
        <taxon>Dactylosporangium</taxon>
    </lineage>
</organism>
<protein>
    <recommendedName>
        <fullName evidence="3">VWFA domain-containing protein</fullName>
    </recommendedName>
</protein>
<keyword evidence="1" id="KW-0812">Transmembrane</keyword>
<dbReference type="InterPro" id="IPR036465">
    <property type="entry name" value="vWFA_dom_sf"/>
</dbReference>
<dbReference type="Gene3D" id="3.40.50.410">
    <property type="entry name" value="von Willebrand factor, type A domain"/>
    <property type="match status" value="1"/>
</dbReference>
<dbReference type="InterPro" id="IPR002035">
    <property type="entry name" value="VWF_A"/>
</dbReference>
<feature type="chain" id="PRO_5046298378" description="VWFA domain-containing protein" evidence="2">
    <location>
        <begin position="30"/>
        <end position="742"/>
    </location>
</feature>
<dbReference type="NCBIfam" id="NF041940">
    <property type="entry name" value="choice_anch_X"/>
    <property type="match status" value="1"/>
</dbReference>
<feature type="signal peptide" evidence="2">
    <location>
        <begin position="1"/>
        <end position="29"/>
    </location>
</feature>
<proteinExistence type="predicted"/>
<feature type="transmembrane region" description="Helical" evidence="1">
    <location>
        <begin position="591"/>
        <end position="612"/>
    </location>
</feature>
<evidence type="ECO:0000313" key="5">
    <source>
        <dbReference type="Proteomes" id="UP001500620"/>
    </source>
</evidence>
<reference evidence="5" key="1">
    <citation type="journal article" date="2019" name="Int. J. Syst. Evol. Microbiol.">
        <title>The Global Catalogue of Microorganisms (GCM) 10K type strain sequencing project: providing services to taxonomists for standard genome sequencing and annotation.</title>
        <authorList>
            <consortium name="The Broad Institute Genomics Platform"/>
            <consortium name="The Broad Institute Genome Sequencing Center for Infectious Disease"/>
            <person name="Wu L."/>
            <person name="Ma J."/>
        </authorList>
    </citation>
    <scope>NUCLEOTIDE SEQUENCE [LARGE SCALE GENOMIC DNA]</scope>
    <source>
        <strain evidence="5">JCM 17441</strain>
    </source>
</reference>
<dbReference type="SMART" id="SM00327">
    <property type="entry name" value="VWA"/>
    <property type="match status" value="1"/>
</dbReference>
<keyword evidence="1" id="KW-0472">Membrane</keyword>
<evidence type="ECO:0000259" key="3">
    <source>
        <dbReference type="PROSITE" id="PS50234"/>
    </source>
</evidence>
<evidence type="ECO:0000256" key="2">
    <source>
        <dbReference type="SAM" id="SignalP"/>
    </source>
</evidence>
<dbReference type="PROSITE" id="PS50234">
    <property type="entry name" value="VWFA"/>
    <property type="match status" value="1"/>
</dbReference>
<comment type="caution">
    <text evidence="4">The sequence shown here is derived from an EMBL/GenBank/DDBJ whole genome shotgun (WGS) entry which is preliminary data.</text>
</comment>
<keyword evidence="5" id="KW-1185">Reference proteome</keyword>
<evidence type="ECO:0000256" key="1">
    <source>
        <dbReference type="SAM" id="Phobius"/>
    </source>
</evidence>
<sequence length="742" mass="77065">MTRASSARVVLLAVIACAGVFAVASPAAAEEGEVQPIDLAVAVDESGSLSPADIAQEKAAAAIIALGELSPQSRITVFGFASRGSGKAAIESDRCVLSPGAGAADRETMSQCIQQHINRREGDGSDTDFVAALEQGISVLTDNDRPKLLMLLTDGQLDVRKDSDYGPDADARQQHAIELLRQHVLPTAKQRDVQVWPLGFGSVDQGMLQEFAAGGGRAECADGKEFTPEARIVQDAGGARLLQAMQEAFAKGRCLGNSFADPETLRPGGDITLEVTIPAIATDGTITVYKADPGVRVTYLDPDGHAAPTSGTADGSTFELAGNSGTVEALRIRNPKPGKWTVQLKAPSGIEGQLVTASALWQGVLRSVFVLDPPSPAPGQTFTVVMRPHTRSAEITDPKTLAGLAFSARLTGSGVDTTVALLDDGKGPDAKANDAFYSASFQLPANASGQYTVRGSASGPGVAVDEHAQTFTPGKVQLVNAQIAVDRSDAVAGTSRSGKVQLNNTDTKPHEVRLVLKDLNTSGSVSVSPATATAAPGKSEFTYSLAFSGGATGPSGGVLQLVDAASNDVIANTPLGVTVKPQPGPLEKYKWPLIAAGVLLLVAAIVVVALVVGRVRAANLRGLQFTLYHNGQPLLPVLDVERSVSRFEFDIRIPTAGYDLAALQSVEPGTGGYLARLKDQSTVLLQHPGGPEPLEIDLAGPAVELPHLPQYAIAARRIAQQIPDSGIPAPTAPTVSAADPYL</sequence>
<dbReference type="Proteomes" id="UP001500620">
    <property type="component" value="Unassembled WGS sequence"/>
</dbReference>
<accession>A0ABP8DM86</accession>
<dbReference type="SUPFAM" id="SSF53300">
    <property type="entry name" value="vWA-like"/>
    <property type="match status" value="1"/>
</dbReference>
<dbReference type="EMBL" id="BAABAT010000035">
    <property type="protein sequence ID" value="GAA4259448.1"/>
    <property type="molecule type" value="Genomic_DNA"/>
</dbReference>
<feature type="domain" description="VWFA" evidence="3">
    <location>
        <begin position="38"/>
        <end position="249"/>
    </location>
</feature>
<evidence type="ECO:0000313" key="4">
    <source>
        <dbReference type="EMBL" id="GAA4259448.1"/>
    </source>
</evidence>
<name>A0ABP8DM86_9ACTN</name>
<keyword evidence="2" id="KW-0732">Signal</keyword>
<gene>
    <name evidence="4" type="ORF">GCM10022255_084110</name>
</gene>
<dbReference type="RefSeq" id="WP_345136350.1">
    <property type="nucleotide sequence ID" value="NZ_BAABAT010000035.1"/>
</dbReference>
<keyword evidence="1" id="KW-1133">Transmembrane helix</keyword>